<dbReference type="InterPro" id="IPR045584">
    <property type="entry name" value="Pilin-like"/>
</dbReference>
<evidence type="ECO:0000256" key="3">
    <source>
        <dbReference type="ARBA" id="ARBA00022764"/>
    </source>
</evidence>
<dbReference type="InterPro" id="IPR012902">
    <property type="entry name" value="N_methyl_site"/>
</dbReference>
<dbReference type="PROSITE" id="PS00409">
    <property type="entry name" value="PROKAR_NTER_METHYL"/>
    <property type="match status" value="1"/>
</dbReference>
<evidence type="ECO:0000256" key="5">
    <source>
        <dbReference type="SAM" id="Phobius"/>
    </source>
</evidence>
<feature type="transmembrane region" description="Helical" evidence="5">
    <location>
        <begin position="6"/>
        <end position="27"/>
    </location>
</feature>
<name>A0A841I1Q3_9DEIO</name>
<comment type="caution">
    <text evidence="6">The sequence shown here is derived from an EMBL/GenBank/DDBJ whole genome shotgun (WGS) entry which is preliminary data.</text>
</comment>
<sequence length="147" mass="16011">MVRSQGLTLIEVLASAGVIGILAAILLPNLLSARDAAQYTAATQQLNTFAKQLALCLAEGHSLPQDAPPNQAPSGCPDLKWPRNAPFNSTYDYENWDLGDGRRWVGFTFYGKENRRSGIPAHSDLGSGLQRREVGNNITYSLSFPIH</sequence>
<protein>
    <submittedName>
        <fullName evidence="6">Prepilin-type N-terminal cleavage/methylation domain-containing protein</fullName>
    </submittedName>
</protein>
<dbReference type="GO" id="GO:0009279">
    <property type="term" value="C:cell outer membrane"/>
    <property type="evidence" value="ECO:0007669"/>
    <property type="project" value="UniProtKB-SubCell"/>
</dbReference>
<evidence type="ECO:0000313" key="6">
    <source>
        <dbReference type="EMBL" id="MBB6098238.1"/>
    </source>
</evidence>
<accession>A0A841I1Q3</accession>
<reference evidence="6 7" key="1">
    <citation type="submission" date="2020-08" db="EMBL/GenBank/DDBJ databases">
        <title>Genomic Encyclopedia of Type Strains, Phase IV (KMG-IV): sequencing the most valuable type-strain genomes for metagenomic binning, comparative biology and taxonomic classification.</title>
        <authorList>
            <person name="Goeker M."/>
        </authorList>
    </citation>
    <scope>NUCLEOTIDE SEQUENCE [LARGE SCALE GENOMIC DNA]</scope>
    <source>
        <strain evidence="6 7">DSM 21458</strain>
    </source>
</reference>
<evidence type="ECO:0000313" key="7">
    <source>
        <dbReference type="Proteomes" id="UP000569951"/>
    </source>
</evidence>
<dbReference type="GO" id="GO:0042597">
    <property type="term" value="C:periplasmic space"/>
    <property type="evidence" value="ECO:0007669"/>
    <property type="project" value="UniProtKB-SubCell"/>
</dbReference>
<dbReference type="Proteomes" id="UP000569951">
    <property type="component" value="Unassembled WGS sequence"/>
</dbReference>
<proteinExistence type="predicted"/>
<keyword evidence="7" id="KW-1185">Reference proteome</keyword>
<dbReference type="RefSeq" id="WP_183986456.1">
    <property type="nucleotide sequence ID" value="NZ_JACHHG010000005.1"/>
</dbReference>
<keyword evidence="5" id="KW-0472">Membrane</keyword>
<dbReference type="EMBL" id="JACHHG010000005">
    <property type="protein sequence ID" value="MBB6098238.1"/>
    <property type="molecule type" value="Genomic_DNA"/>
</dbReference>
<dbReference type="AlphaFoldDB" id="A0A841I1Q3"/>
<dbReference type="NCBIfam" id="TIGR02532">
    <property type="entry name" value="IV_pilin_GFxxxE"/>
    <property type="match status" value="1"/>
</dbReference>
<gene>
    <name evidence="6" type="ORF">HNR42_001663</name>
</gene>
<evidence type="ECO:0000256" key="4">
    <source>
        <dbReference type="ARBA" id="ARBA00023237"/>
    </source>
</evidence>
<evidence type="ECO:0000256" key="1">
    <source>
        <dbReference type="ARBA" id="ARBA00004203"/>
    </source>
</evidence>
<evidence type="ECO:0000256" key="2">
    <source>
        <dbReference type="ARBA" id="ARBA00004418"/>
    </source>
</evidence>
<comment type="subcellular location">
    <subcellularLocation>
        <location evidence="1">Cell outer membrane</location>
        <topology evidence="1">Single-pass membrane protein</topology>
    </subcellularLocation>
    <subcellularLocation>
        <location evidence="2">Periplasm</location>
    </subcellularLocation>
</comment>
<dbReference type="SUPFAM" id="SSF54523">
    <property type="entry name" value="Pili subunits"/>
    <property type="match status" value="1"/>
</dbReference>
<organism evidence="6 7">
    <name type="scientific">Deinobacterium chartae</name>
    <dbReference type="NCBI Taxonomy" id="521158"/>
    <lineage>
        <taxon>Bacteria</taxon>
        <taxon>Thermotogati</taxon>
        <taxon>Deinococcota</taxon>
        <taxon>Deinococci</taxon>
        <taxon>Deinococcales</taxon>
        <taxon>Deinococcaceae</taxon>
        <taxon>Deinobacterium</taxon>
    </lineage>
</organism>
<keyword evidence="3" id="KW-0574">Periplasm</keyword>
<dbReference type="Gene3D" id="3.30.700.10">
    <property type="entry name" value="Glycoprotein, Type 4 Pilin"/>
    <property type="match status" value="1"/>
</dbReference>
<keyword evidence="5" id="KW-0812">Transmembrane</keyword>
<keyword evidence="5" id="KW-1133">Transmembrane helix</keyword>
<keyword evidence="4" id="KW-0998">Cell outer membrane</keyword>